<dbReference type="VEuPathDB" id="FungiDB:C7M61_004266"/>
<evidence type="ECO:0000313" key="1">
    <source>
        <dbReference type="EMBL" id="PSK35784.1"/>
    </source>
</evidence>
<dbReference type="Proteomes" id="UP000241107">
    <property type="component" value="Unassembled WGS sequence"/>
</dbReference>
<gene>
    <name evidence="1" type="ORF">C7M61_004266</name>
</gene>
<reference evidence="1 2" key="1">
    <citation type="submission" date="2018-03" db="EMBL/GenBank/DDBJ databases">
        <title>Candida pseudohaemulonii genome assembly and annotation.</title>
        <authorList>
            <person name="Munoz J.F."/>
            <person name="Gade L.G."/>
            <person name="Chow N.A."/>
            <person name="Litvintseva A.P."/>
            <person name="Loparev V.N."/>
            <person name="Cuomo C.A."/>
        </authorList>
    </citation>
    <scope>NUCLEOTIDE SEQUENCE [LARGE SCALE GENOMIC DNA]</scope>
    <source>
        <strain evidence="1 2">B12108</strain>
    </source>
</reference>
<proteinExistence type="predicted"/>
<sequence>MGYEVTPNDSDEEFATKGTASPTYKENYFLVGPCYFKYAMEDMQLSEIKGFKPKLKGPENFDEWKYEFKLWAFKFHPCVDHYVNGLWLRGHIDDSVKHLYEGIPQDDLNTLMARTDFFILLVLRESIDTNRLGVTWHTYHDMIRYLYERGEWSQASRDLTQLKAFHRSHGSLRNFLRYKHIYTSTPKWLEITACTINPFRYKDRDLRHMLRELDTAGFEKDYEAACKKDETCRYANEVQYVMVDFHLRIAEEIDLHHKDKARQF</sequence>
<name>A0A2P7YIJ7_9ASCO</name>
<dbReference type="AlphaFoldDB" id="A0A2P7YIJ7"/>
<protein>
    <submittedName>
        <fullName evidence="1">Uncharacterized protein</fullName>
    </submittedName>
</protein>
<dbReference type="RefSeq" id="XP_024712257.1">
    <property type="nucleotide sequence ID" value="XM_024859588.1"/>
</dbReference>
<keyword evidence="2" id="KW-1185">Reference proteome</keyword>
<accession>A0A2P7YIJ7</accession>
<dbReference type="GeneID" id="36567654"/>
<comment type="caution">
    <text evidence="1">The sequence shown here is derived from an EMBL/GenBank/DDBJ whole genome shotgun (WGS) entry which is preliminary data.</text>
</comment>
<dbReference type="EMBL" id="PYFQ01000013">
    <property type="protein sequence ID" value="PSK35784.1"/>
    <property type="molecule type" value="Genomic_DNA"/>
</dbReference>
<organism evidence="1 2">
    <name type="scientific">Candidozyma pseudohaemuli</name>
    <dbReference type="NCBI Taxonomy" id="418784"/>
    <lineage>
        <taxon>Eukaryota</taxon>
        <taxon>Fungi</taxon>
        <taxon>Dikarya</taxon>
        <taxon>Ascomycota</taxon>
        <taxon>Saccharomycotina</taxon>
        <taxon>Pichiomycetes</taxon>
        <taxon>Metschnikowiaceae</taxon>
        <taxon>Candidozyma</taxon>
    </lineage>
</organism>
<evidence type="ECO:0000313" key="2">
    <source>
        <dbReference type="Proteomes" id="UP000241107"/>
    </source>
</evidence>